<dbReference type="GO" id="GO:0016747">
    <property type="term" value="F:acyltransferase activity, transferring groups other than amino-acyl groups"/>
    <property type="evidence" value="ECO:0007669"/>
    <property type="project" value="InterPro"/>
</dbReference>
<dbReference type="Gene3D" id="3.40.630.30">
    <property type="match status" value="1"/>
</dbReference>
<name>A0A2M9FV76_9PROT</name>
<dbReference type="Proteomes" id="UP000229498">
    <property type="component" value="Unassembled WGS sequence"/>
</dbReference>
<evidence type="ECO:0000259" key="3">
    <source>
        <dbReference type="PROSITE" id="PS51186"/>
    </source>
</evidence>
<evidence type="ECO:0000313" key="4">
    <source>
        <dbReference type="EMBL" id="PJK27365.1"/>
    </source>
</evidence>
<accession>A0A2M9FV76</accession>
<keyword evidence="1" id="KW-0808">Transferase</keyword>
<keyword evidence="2" id="KW-0012">Acyltransferase</keyword>
<evidence type="ECO:0000313" key="5">
    <source>
        <dbReference type="Proteomes" id="UP000229498"/>
    </source>
</evidence>
<organism evidence="4 5">
    <name type="scientific">Minwuia thermotolerans</name>
    <dbReference type="NCBI Taxonomy" id="2056226"/>
    <lineage>
        <taxon>Bacteria</taxon>
        <taxon>Pseudomonadati</taxon>
        <taxon>Pseudomonadota</taxon>
        <taxon>Alphaproteobacteria</taxon>
        <taxon>Minwuiales</taxon>
        <taxon>Minwuiaceae</taxon>
        <taxon>Minwuia</taxon>
    </lineage>
</organism>
<dbReference type="PROSITE" id="PS51186">
    <property type="entry name" value="GNAT"/>
    <property type="match status" value="1"/>
</dbReference>
<dbReference type="AlphaFoldDB" id="A0A2M9FV76"/>
<dbReference type="InterPro" id="IPR016181">
    <property type="entry name" value="Acyl_CoA_acyltransferase"/>
</dbReference>
<dbReference type="Pfam" id="PF00583">
    <property type="entry name" value="Acetyltransf_1"/>
    <property type="match status" value="1"/>
</dbReference>
<keyword evidence="5" id="KW-1185">Reference proteome</keyword>
<dbReference type="InterPro" id="IPR000182">
    <property type="entry name" value="GNAT_dom"/>
</dbReference>
<gene>
    <name evidence="4" type="ORF">CVT23_22605</name>
</gene>
<reference evidence="4 5" key="1">
    <citation type="submission" date="2017-11" db="EMBL/GenBank/DDBJ databases">
        <title>Draft genome sequence of Rhizobiales bacterium SY3-13.</title>
        <authorList>
            <person name="Sun C."/>
        </authorList>
    </citation>
    <scope>NUCLEOTIDE SEQUENCE [LARGE SCALE GENOMIC DNA]</scope>
    <source>
        <strain evidence="4 5">SY3-13</strain>
    </source>
</reference>
<proteinExistence type="predicted"/>
<dbReference type="EMBL" id="PHIG01000070">
    <property type="protein sequence ID" value="PJK27365.1"/>
    <property type="molecule type" value="Genomic_DNA"/>
</dbReference>
<dbReference type="CDD" id="cd04301">
    <property type="entry name" value="NAT_SF"/>
    <property type="match status" value="1"/>
</dbReference>
<protein>
    <recommendedName>
        <fullName evidence="3">N-acetyltransferase domain-containing protein</fullName>
    </recommendedName>
</protein>
<comment type="caution">
    <text evidence="4">The sequence shown here is derived from an EMBL/GenBank/DDBJ whole genome shotgun (WGS) entry which is preliminary data.</text>
</comment>
<dbReference type="OrthoDB" id="9774179at2"/>
<feature type="domain" description="N-acetyltransferase" evidence="3">
    <location>
        <begin position="88"/>
        <end position="240"/>
    </location>
</feature>
<dbReference type="InterPro" id="IPR050832">
    <property type="entry name" value="Bact_Acetyltransf"/>
</dbReference>
<dbReference type="SUPFAM" id="SSF55729">
    <property type="entry name" value="Acyl-CoA N-acyltransferases (Nat)"/>
    <property type="match status" value="1"/>
</dbReference>
<evidence type="ECO:0000256" key="1">
    <source>
        <dbReference type="ARBA" id="ARBA00022679"/>
    </source>
</evidence>
<sequence length="240" mass="26077">MTIEVNVLETKRFGILAAHVIDSTASPETIDSAARNKGVKMLTVRIPAPDLPRVHAFEAAGYLLMDTLVYYTRKLGELPPRSPPPNGISFRHAASEDADQVANVAQAGFAGYMGHYHADPRLDLGAADAAYVEWAETSTARISSAAPVLVAENGDGIVGFLTLRSNNSEEMEIVLNAVEPASHGQGIYGMLVGEALALAESRGFSRVVTSTQINNYTVQRVWSQLGFYHSRSLYTFHKWL</sequence>
<evidence type="ECO:0000256" key="2">
    <source>
        <dbReference type="ARBA" id="ARBA00023315"/>
    </source>
</evidence>
<dbReference type="RefSeq" id="WP_109794606.1">
    <property type="nucleotide sequence ID" value="NZ_PHIG01000070.1"/>
</dbReference>
<dbReference type="PANTHER" id="PTHR43877">
    <property type="entry name" value="AMINOALKYLPHOSPHONATE N-ACETYLTRANSFERASE-RELATED-RELATED"/>
    <property type="match status" value="1"/>
</dbReference>